<dbReference type="EMBL" id="CM003376">
    <property type="protein sequence ID" value="KOM45385.1"/>
    <property type="molecule type" value="Genomic_DNA"/>
</dbReference>
<name>A0A0L9UR70_PHAAN</name>
<protein>
    <submittedName>
        <fullName evidence="2">Uncharacterized protein</fullName>
    </submittedName>
</protein>
<feature type="compositionally biased region" description="Low complexity" evidence="1">
    <location>
        <begin position="1"/>
        <end position="15"/>
    </location>
</feature>
<dbReference type="AlphaFoldDB" id="A0A0L9UR70"/>
<evidence type="ECO:0000256" key="1">
    <source>
        <dbReference type="SAM" id="MobiDB-lite"/>
    </source>
</evidence>
<sequence>MNASSHDSRAPPSSSEVGPTSVPNDTHGTDPRAFQSNHWVTSSSVTLNRRFGRTLWSKRAEAVAFQYCSVMHRSAAEDEDVEVVVKGPNASLSCFRATREVNGSRRVQYLKGNTWLCEEVDSPLHAPSSSTSSSSSSSHVLRPPPGLTHASHNLKNPL</sequence>
<feature type="region of interest" description="Disordered" evidence="1">
    <location>
        <begin position="1"/>
        <end position="37"/>
    </location>
</feature>
<dbReference type="Gramene" id="KOM45385">
    <property type="protein sequence ID" value="KOM45385"/>
    <property type="gene ID" value="LR48_Vigan06g069100"/>
</dbReference>
<organism evidence="2 3">
    <name type="scientific">Phaseolus angularis</name>
    <name type="common">Azuki bean</name>
    <name type="synonym">Vigna angularis</name>
    <dbReference type="NCBI Taxonomy" id="3914"/>
    <lineage>
        <taxon>Eukaryota</taxon>
        <taxon>Viridiplantae</taxon>
        <taxon>Streptophyta</taxon>
        <taxon>Embryophyta</taxon>
        <taxon>Tracheophyta</taxon>
        <taxon>Spermatophyta</taxon>
        <taxon>Magnoliopsida</taxon>
        <taxon>eudicotyledons</taxon>
        <taxon>Gunneridae</taxon>
        <taxon>Pentapetalae</taxon>
        <taxon>rosids</taxon>
        <taxon>fabids</taxon>
        <taxon>Fabales</taxon>
        <taxon>Fabaceae</taxon>
        <taxon>Papilionoideae</taxon>
        <taxon>50 kb inversion clade</taxon>
        <taxon>NPAAA clade</taxon>
        <taxon>indigoferoid/millettioid clade</taxon>
        <taxon>Phaseoleae</taxon>
        <taxon>Vigna</taxon>
    </lineage>
</organism>
<gene>
    <name evidence="2" type="ORF">LR48_Vigan06g069100</name>
</gene>
<accession>A0A0L9UR70</accession>
<feature type="compositionally biased region" description="Polar residues" evidence="1">
    <location>
        <begin position="16"/>
        <end position="26"/>
    </location>
</feature>
<feature type="compositionally biased region" description="Low complexity" evidence="1">
    <location>
        <begin position="128"/>
        <end position="138"/>
    </location>
</feature>
<evidence type="ECO:0000313" key="2">
    <source>
        <dbReference type="EMBL" id="KOM45385.1"/>
    </source>
</evidence>
<evidence type="ECO:0000313" key="3">
    <source>
        <dbReference type="Proteomes" id="UP000053144"/>
    </source>
</evidence>
<feature type="region of interest" description="Disordered" evidence="1">
    <location>
        <begin position="124"/>
        <end position="158"/>
    </location>
</feature>
<proteinExistence type="predicted"/>
<reference evidence="3" key="1">
    <citation type="journal article" date="2015" name="Proc. Natl. Acad. Sci. U.S.A.">
        <title>Genome sequencing of adzuki bean (Vigna angularis) provides insight into high starch and low fat accumulation and domestication.</title>
        <authorList>
            <person name="Yang K."/>
            <person name="Tian Z."/>
            <person name="Chen C."/>
            <person name="Luo L."/>
            <person name="Zhao B."/>
            <person name="Wang Z."/>
            <person name="Yu L."/>
            <person name="Li Y."/>
            <person name="Sun Y."/>
            <person name="Li W."/>
            <person name="Chen Y."/>
            <person name="Li Y."/>
            <person name="Zhang Y."/>
            <person name="Ai D."/>
            <person name="Zhao J."/>
            <person name="Shang C."/>
            <person name="Ma Y."/>
            <person name="Wu B."/>
            <person name="Wang M."/>
            <person name="Gao L."/>
            <person name="Sun D."/>
            <person name="Zhang P."/>
            <person name="Guo F."/>
            <person name="Wang W."/>
            <person name="Li Y."/>
            <person name="Wang J."/>
            <person name="Varshney R.K."/>
            <person name="Wang J."/>
            <person name="Ling H.Q."/>
            <person name="Wan P."/>
        </authorList>
    </citation>
    <scope>NUCLEOTIDE SEQUENCE</scope>
    <source>
        <strain evidence="3">cv. Jingnong 6</strain>
    </source>
</reference>
<dbReference type="Proteomes" id="UP000053144">
    <property type="component" value="Chromosome 6"/>
</dbReference>